<evidence type="ECO:0000256" key="3">
    <source>
        <dbReference type="ARBA" id="ARBA00022692"/>
    </source>
</evidence>
<evidence type="ECO:0000256" key="1">
    <source>
        <dbReference type="ARBA" id="ARBA00004651"/>
    </source>
</evidence>
<dbReference type="InterPro" id="IPR020846">
    <property type="entry name" value="MFS_dom"/>
</dbReference>
<feature type="transmembrane region" description="Helical" evidence="8">
    <location>
        <begin position="225"/>
        <end position="245"/>
    </location>
</feature>
<dbReference type="PROSITE" id="PS50850">
    <property type="entry name" value="MFS"/>
    <property type="match status" value="1"/>
</dbReference>
<dbReference type="EMBL" id="BLXT01002252">
    <property type="protein sequence ID" value="GFN92514.1"/>
    <property type="molecule type" value="Genomic_DNA"/>
</dbReference>
<keyword evidence="4 8" id="KW-1133">Transmembrane helix</keyword>
<feature type="transmembrane region" description="Helical" evidence="8">
    <location>
        <begin position="193"/>
        <end position="213"/>
    </location>
</feature>
<evidence type="ECO:0000256" key="6">
    <source>
        <dbReference type="ARBA" id="ARBA00023180"/>
    </source>
</evidence>
<protein>
    <submittedName>
        <fullName evidence="10">Vesicular glutamate transporter 3</fullName>
    </submittedName>
</protein>
<dbReference type="InterPro" id="IPR050382">
    <property type="entry name" value="MFS_Na/Anion_cotransporter"/>
</dbReference>
<dbReference type="InterPro" id="IPR011701">
    <property type="entry name" value="MFS"/>
</dbReference>
<feature type="transmembrane region" description="Helical" evidence="8">
    <location>
        <begin position="44"/>
        <end position="70"/>
    </location>
</feature>
<evidence type="ECO:0000256" key="2">
    <source>
        <dbReference type="ARBA" id="ARBA00022475"/>
    </source>
</evidence>
<keyword evidence="6" id="KW-0325">Glycoprotein</keyword>
<dbReference type="Gene3D" id="1.20.1250.20">
    <property type="entry name" value="MFS general substrate transporter like domains"/>
    <property type="match status" value="2"/>
</dbReference>
<keyword evidence="5 8" id="KW-0472">Membrane</keyword>
<keyword evidence="3 8" id="KW-0812">Transmembrane</keyword>
<dbReference type="InterPro" id="IPR036259">
    <property type="entry name" value="MFS_trans_sf"/>
</dbReference>
<dbReference type="AlphaFoldDB" id="A0AAV3ZD81"/>
<evidence type="ECO:0000256" key="5">
    <source>
        <dbReference type="ARBA" id="ARBA00023136"/>
    </source>
</evidence>
<feature type="transmembrane region" description="Helical" evidence="8">
    <location>
        <begin position="131"/>
        <end position="150"/>
    </location>
</feature>
<gene>
    <name evidence="10" type="ORF">PoB_001902000</name>
</gene>
<evidence type="ECO:0000256" key="7">
    <source>
        <dbReference type="SAM" id="MobiDB-lite"/>
    </source>
</evidence>
<feature type="compositionally biased region" description="Polar residues" evidence="7">
    <location>
        <begin position="433"/>
        <end position="443"/>
    </location>
</feature>
<organism evidence="10 11">
    <name type="scientific">Plakobranchus ocellatus</name>
    <dbReference type="NCBI Taxonomy" id="259542"/>
    <lineage>
        <taxon>Eukaryota</taxon>
        <taxon>Metazoa</taxon>
        <taxon>Spiralia</taxon>
        <taxon>Lophotrochozoa</taxon>
        <taxon>Mollusca</taxon>
        <taxon>Gastropoda</taxon>
        <taxon>Heterobranchia</taxon>
        <taxon>Euthyneura</taxon>
        <taxon>Panpulmonata</taxon>
        <taxon>Sacoglossa</taxon>
        <taxon>Placobranchoidea</taxon>
        <taxon>Plakobranchidae</taxon>
        <taxon>Plakobranchus</taxon>
    </lineage>
</organism>
<dbReference type="SUPFAM" id="SSF103473">
    <property type="entry name" value="MFS general substrate transporter"/>
    <property type="match status" value="1"/>
</dbReference>
<dbReference type="FunFam" id="1.20.1250.20:FF:000067">
    <property type="entry name" value="sialin isoform X2"/>
    <property type="match status" value="1"/>
</dbReference>
<dbReference type="GO" id="GO:0006820">
    <property type="term" value="P:monoatomic anion transport"/>
    <property type="evidence" value="ECO:0007669"/>
    <property type="project" value="TreeGrafter"/>
</dbReference>
<dbReference type="PANTHER" id="PTHR11662">
    <property type="entry name" value="SOLUTE CARRIER FAMILY 17"/>
    <property type="match status" value="1"/>
</dbReference>
<comment type="subcellular location">
    <subcellularLocation>
        <location evidence="1">Cell membrane</location>
        <topology evidence="1">Multi-pass membrane protein</topology>
    </subcellularLocation>
</comment>
<evidence type="ECO:0000313" key="11">
    <source>
        <dbReference type="Proteomes" id="UP000735302"/>
    </source>
</evidence>
<dbReference type="PANTHER" id="PTHR11662:SF454">
    <property type="entry name" value="SIALIN-LIKE"/>
    <property type="match status" value="1"/>
</dbReference>
<keyword evidence="2" id="KW-1003">Cell membrane</keyword>
<feature type="transmembrane region" description="Helical" evidence="8">
    <location>
        <begin position="104"/>
        <end position="124"/>
    </location>
</feature>
<proteinExistence type="predicted"/>
<evidence type="ECO:0000313" key="10">
    <source>
        <dbReference type="EMBL" id="GFN92514.1"/>
    </source>
</evidence>
<dbReference type="GO" id="GO:0005886">
    <property type="term" value="C:plasma membrane"/>
    <property type="evidence" value="ECO:0007669"/>
    <property type="project" value="UniProtKB-SubCell"/>
</dbReference>
<feature type="domain" description="Major facilitator superfamily (MFS) profile" evidence="9">
    <location>
        <begin position="43"/>
        <end position="458"/>
    </location>
</feature>
<name>A0AAV3ZD81_9GAST</name>
<evidence type="ECO:0000256" key="4">
    <source>
        <dbReference type="ARBA" id="ARBA00022989"/>
    </source>
</evidence>
<comment type="caution">
    <text evidence="10">The sequence shown here is derived from an EMBL/GenBank/DDBJ whole genome shotgun (WGS) entry which is preliminary data.</text>
</comment>
<dbReference type="GO" id="GO:0022857">
    <property type="term" value="F:transmembrane transporter activity"/>
    <property type="evidence" value="ECO:0007669"/>
    <property type="project" value="InterPro"/>
</dbReference>
<dbReference type="Proteomes" id="UP000735302">
    <property type="component" value="Unassembled WGS sequence"/>
</dbReference>
<sequence>MAKALKKSVNDPLYDDTYPLLHKIEEGKTKQPEKPKGFGARHTLTLWAFLGFVNLYAMRVNLSVAMVAMVNSNSTSESNASVGLQKNDEDEGEFNWNEETQGKVLGAFFYGYLVSQVPGGWLATRFGGKRVFGLGMLLTSILTLLTPVAARSSVYLLMAVRVVEGLGEGVVFPAMHSLLGVWAPLYERSMLAVITYSGTDLGTVITMPISGLLCDSDILGGWPSVFYIMGAVSLLWSICWLAFVYDSPAQHPSISKEERAYIEASIGKSVSPGRPPWGKIFASSAMWAIVVAQTANNWGLYVFLTCLPTYMKQILKFNMKGSRFCVYLVCPLALDSDAVQFFTVCRIHNTCCATSVLCETTTCILLGISNTFAAIPGFVSPLLVGALTNNNQTRGQWQIVFYITSVIYVLGAVVYIFLAQGEALPWGQLSSATTDAPGSTAINETDTEEEPEKKTSKA</sequence>
<reference evidence="10 11" key="1">
    <citation type="journal article" date="2021" name="Elife">
        <title>Chloroplast acquisition without the gene transfer in kleptoplastic sea slugs, Plakobranchus ocellatus.</title>
        <authorList>
            <person name="Maeda T."/>
            <person name="Takahashi S."/>
            <person name="Yoshida T."/>
            <person name="Shimamura S."/>
            <person name="Takaki Y."/>
            <person name="Nagai Y."/>
            <person name="Toyoda A."/>
            <person name="Suzuki Y."/>
            <person name="Arimoto A."/>
            <person name="Ishii H."/>
            <person name="Satoh N."/>
            <person name="Nishiyama T."/>
            <person name="Hasebe M."/>
            <person name="Maruyama T."/>
            <person name="Minagawa J."/>
            <person name="Obokata J."/>
            <person name="Shigenobu S."/>
        </authorList>
    </citation>
    <scope>NUCLEOTIDE SEQUENCE [LARGE SCALE GENOMIC DNA]</scope>
</reference>
<evidence type="ECO:0000259" key="9">
    <source>
        <dbReference type="PROSITE" id="PS50850"/>
    </source>
</evidence>
<evidence type="ECO:0000256" key="8">
    <source>
        <dbReference type="SAM" id="Phobius"/>
    </source>
</evidence>
<feature type="region of interest" description="Disordered" evidence="7">
    <location>
        <begin position="433"/>
        <end position="458"/>
    </location>
</feature>
<feature type="transmembrane region" description="Helical" evidence="8">
    <location>
        <begin position="399"/>
        <end position="418"/>
    </location>
</feature>
<dbReference type="Pfam" id="PF07690">
    <property type="entry name" value="MFS_1"/>
    <property type="match status" value="1"/>
</dbReference>
<keyword evidence="11" id="KW-1185">Reference proteome</keyword>
<accession>A0AAV3ZD81</accession>